<feature type="region of interest" description="Disordered" evidence="1">
    <location>
        <begin position="1"/>
        <end position="26"/>
    </location>
</feature>
<dbReference type="Pfam" id="PF00174">
    <property type="entry name" value="Oxidored_molyb"/>
    <property type="match status" value="1"/>
</dbReference>
<protein>
    <submittedName>
        <fullName evidence="4">Molybdopterin-dependent oxidoreductase</fullName>
    </submittedName>
</protein>
<dbReference type="InterPro" id="IPR036374">
    <property type="entry name" value="OxRdtase_Mopterin-bd_sf"/>
</dbReference>
<feature type="transmembrane region" description="Helical" evidence="2">
    <location>
        <begin position="94"/>
        <end position="114"/>
    </location>
</feature>
<dbReference type="SUPFAM" id="SSF56524">
    <property type="entry name" value="Oxidoreductase molybdopterin-binding domain"/>
    <property type="match status" value="1"/>
</dbReference>
<dbReference type="SUPFAM" id="SSF81296">
    <property type="entry name" value="E set domains"/>
    <property type="match status" value="1"/>
</dbReference>
<dbReference type="InterPro" id="IPR014756">
    <property type="entry name" value="Ig_E-set"/>
</dbReference>
<sequence>MTTETTDEPIGRPTADPSSGTRGPDAPPTRRWTLIAAIVGVVAAAAFLGVAEFGALLLGGAGSPLVAVGSAVIDLAPPGAKDFMVAVFGTGDKVALFVLMTVIVIAISAGAGVVERARPPFGALVFAAGGVLALLAVSTRSGSGSLDGAPTVLGIAAAVVVLRLLLQRLRRWEAAAAVPSASPRPASAERRTFLIWGVATATLAVVVGTASRLGSSAMQAAAAARRAIRLPAAATAAPAVPAGASLDVDGITPYITPNADFYRIDTALRVPMVDPADWSLRIHGAVENEITLTWDELLALPLEEHVATLSCVSNEVGGDLIGTARWLGYPIRELLARARPTGDADMVLSRSIDGFSAGTPLDVLQDDGTAALLAVGMNGEPLPTEHGFPVRMVVPGLFGYVSATKWVTELEVTRFADAQGYWTPRGWSERGPVKLESRIDTPRNGSTVTAGKPVAIAGVAWQPHKGVKAVEVRVGGGDWQRAELADSVSADTWRQWVVRWTPTSGSHRIEVRATSADGEVQTSVDRPPAPNGATGWHTVTVDAR</sequence>
<proteinExistence type="predicted"/>
<name>A0A9Q2W5I7_9MICO</name>
<feature type="region of interest" description="Disordered" evidence="1">
    <location>
        <begin position="516"/>
        <end position="544"/>
    </location>
</feature>
<dbReference type="GO" id="GO:0006790">
    <property type="term" value="P:sulfur compound metabolic process"/>
    <property type="evidence" value="ECO:0007669"/>
    <property type="project" value="TreeGrafter"/>
</dbReference>
<accession>A0A9Q2W5I7</accession>
<dbReference type="Pfam" id="PF17957">
    <property type="entry name" value="Big_7"/>
    <property type="match status" value="1"/>
</dbReference>
<comment type="caution">
    <text evidence="4">The sequence shown here is derived from an EMBL/GenBank/DDBJ whole genome shotgun (WGS) entry which is preliminary data.</text>
</comment>
<keyword evidence="2" id="KW-1133">Transmembrane helix</keyword>
<keyword evidence="2" id="KW-0472">Membrane</keyword>
<evidence type="ECO:0000256" key="1">
    <source>
        <dbReference type="SAM" id="MobiDB-lite"/>
    </source>
</evidence>
<evidence type="ECO:0000313" key="5">
    <source>
        <dbReference type="Proteomes" id="UP000709437"/>
    </source>
</evidence>
<dbReference type="Proteomes" id="UP000709437">
    <property type="component" value="Unassembled WGS sequence"/>
</dbReference>
<organism evidence="4 5">
    <name type="scientific">Curtobacterium flaccumfaciens pv. flaccumfaciens</name>
    <dbReference type="NCBI Taxonomy" id="138532"/>
    <lineage>
        <taxon>Bacteria</taxon>
        <taxon>Bacillati</taxon>
        <taxon>Actinomycetota</taxon>
        <taxon>Actinomycetes</taxon>
        <taxon>Micrococcales</taxon>
        <taxon>Microbacteriaceae</taxon>
        <taxon>Curtobacterium</taxon>
    </lineage>
</organism>
<dbReference type="AlphaFoldDB" id="A0A9Q2W5I7"/>
<dbReference type="GO" id="GO:0008482">
    <property type="term" value="F:sulfite oxidase activity"/>
    <property type="evidence" value="ECO:0007669"/>
    <property type="project" value="TreeGrafter"/>
</dbReference>
<feature type="transmembrane region" description="Helical" evidence="2">
    <location>
        <begin position="121"/>
        <end position="137"/>
    </location>
</feature>
<dbReference type="Gene3D" id="3.90.420.10">
    <property type="entry name" value="Oxidoreductase, molybdopterin-binding domain"/>
    <property type="match status" value="1"/>
</dbReference>
<reference evidence="4" key="1">
    <citation type="submission" date="2021-05" db="EMBL/GenBank/DDBJ databases">
        <title>Whole genome sequence of Curtobacterium flaccumfaciens pv. flaccumfaciens strain CFBP 3417.</title>
        <authorList>
            <person name="Osdaghi E."/>
            <person name="Taghouti G."/>
            <person name="Portier P."/>
            <person name="Fazliarab A."/>
            <person name="Taghavi S.M."/>
            <person name="Briand M."/>
            <person name="Le-Saux M."/>
            <person name="Jacques M.-A."/>
        </authorList>
    </citation>
    <scope>NUCLEOTIDE SEQUENCE</scope>
    <source>
        <strain evidence="4">CFBP 3417</strain>
    </source>
</reference>
<evidence type="ECO:0000259" key="3">
    <source>
        <dbReference type="Pfam" id="PF00174"/>
    </source>
</evidence>
<dbReference type="EMBL" id="JAHEWX010000026">
    <property type="protein sequence ID" value="MBT1543221.1"/>
    <property type="molecule type" value="Genomic_DNA"/>
</dbReference>
<dbReference type="RefSeq" id="WP_214563560.1">
    <property type="nucleotide sequence ID" value="NZ_JAHEWX010000026.1"/>
</dbReference>
<gene>
    <name evidence="4" type="ORF">KK103_15770</name>
</gene>
<feature type="transmembrane region" description="Helical" evidence="2">
    <location>
        <begin position="193"/>
        <end position="211"/>
    </location>
</feature>
<dbReference type="Gene3D" id="2.60.40.650">
    <property type="match status" value="1"/>
</dbReference>
<evidence type="ECO:0000313" key="4">
    <source>
        <dbReference type="EMBL" id="MBT1543221.1"/>
    </source>
</evidence>
<dbReference type="GO" id="GO:0020037">
    <property type="term" value="F:heme binding"/>
    <property type="evidence" value="ECO:0007669"/>
    <property type="project" value="TreeGrafter"/>
</dbReference>
<feature type="transmembrane region" description="Helical" evidence="2">
    <location>
        <begin position="149"/>
        <end position="166"/>
    </location>
</feature>
<feature type="domain" description="Oxidoreductase molybdopterin-binding" evidence="3">
    <location>
        <begin position="268"/>
        <end position="422"/>
    </location>
</feature>
<feature type="transmembrane region" description="Helical" evidence="2">
    <location>
        <begin position="32"/>
        <end position="58"/>
    </location>
</feature>
<dbReference type="PANTHER" id="PTHR19372:SF7">
    <property type="entry name" value="SULFITE OXIDASE, MITOCHONDRIAL"/>
    <property type="match status" value="1"/>
</dbReference>
<dbReference type="PANTHER" id="PTHR19372">
    <property type="entry name" value="SULFITE REDUCTASE"/>
    <property type="match status" value="1"/>
</dbReference>
<dbReference type="InterPro" id="IPR000572">
    <property type="entry name" value="OxRdtase_Mopterin-bd_dom"/>
</dbReference>
<keyword evidence="2" id="KW-0812">Transmembrane</keyword>
<evidence type="ECO:0000256" key="2">
    <source>
        <dbReference type="SAM" id="Phobius"/>
    </source>
</evidence>
<dbReference type="GO" id="GO:0043546">
    <property type="term" value="F:molybdopterin cofactor binding"/>
    <property type="evidence" value="ECO:0007669"/>
    <property type="project" value="TreeGrafter"/>
</dbReference>